<comment type="caution">
    <text evidence="12">The sequence shown here is derived from an EMBL/GenBank/DDBJ whole genome shotgun (WGS) entry which is preliminary data.</text>
</comment>
<comment type="pathway">
    <text evidence="2">Secondary metabolite biosynthesis; flavonoid biosynthesis.</text>
</comment>
<feature type="active site" description="Acyl-thioester intermediate" evidence="8">
    <location>
        <position position="163"/>
    </location>
</feature>
<dbReference type="PANTHER" id="PTHR11877">
    <property type="entry name" value="HYDROXYMETHYLGLUTARYL-COA SYNTHASE"/>
    <property type="match status" value="1"/>
</dbReference>
<comment type="function">
    <text evidence="1">The primary product of this enzyme is 4,2',4',6'-tetrahydroxychalcone (also termed naringenin-chalcone or chalcone) which can under specific conditions spontaneously isomerize into naringenin.</text>
</comment>
<dbReference type="InterPro" id="IPR012328">
    <property type="entry name" value="Chalcone/stilbene_synt_C"/>
</dbReference>
<evidence type="ECO:0000256" key="4">
    <source>
        <dbReference type="ARBA" id="ARBA00012975"/>
    </source>
</evidence>
<dbReference type="AlphaFoldDB" id="A0ABD1MVP4"/>
<keyword evidence="5 9" id="KW-0808">Transferase</keyword>
<evidence type="ECO:0000256" key="2">
    <source>
        <dbReference type="ARBA" id="ARBA00004966"/>
    </source>
</evidence>
<gene>
    <name evidence="12" type="ORF">Fmac_007661</name>
</gene>
<keyword evidence="6" id="KW-0284">Flavonoid biosynthesis</keyword>
<evidence type="ECO:0000313" key="12">
    <source>
        <dbReference type="EMBL" id="KAL2339721.1"/>
    </source>
</evidence>
<evidence type="ECO:0000256" key="8">
    <source>
        <dbReference type="PIRSR" id="PIRSR000451-1"/>
    </source>
</evidence>
<evidence type="ECO:0000256" key="9">
    <source>
        <dbReference type="RuleBase" id="RU003633"/>
    </source>
</evidence>
<name>A0ABD1MVP4_9FABA</name>
<dbReference type="Gene3D" id="3.40.47.10">
    <property type="match status" value="2"/>
</dbReference>
<accession>A0ABD1MVP4</accession>
<keyword evidence="13" id="KW-1185">Reference proteome</keyword>
<evidence type="ECO:0000256" key="3">
    <source>
        <dbReference type="ARBA" id="ARBA00005531"/>
    </source>
</evidence>
<dbReference type="EMBL" id="JBGMDY010000003">
    <property type="protein sequence ID" value="KAL2339721.1"/>
    <property type="molecule type" value="Genomic_DNA"/>
</dbReference>
<dbReference type="GO" id="GO:0016210">
    <property type="term" value="F:naringenin-chalcone synthase activity"/>
    <property type="evidence" value="ECO:0007669"/>
    <property type="project" value="UniProtKB-EC"/>
</dbReference>
<sequence>MERVEQIRGGKSGVATILAIGTANPPNFILQKDYPDFYFRVTNSDHLNSLKHKFKRICENSRIEKRHVVQTEEFLKQNSWKGTYEEMPLETRQKVPTEEVIKLGYEAALKAMKEWGQPASRITHLIFYTTSCFGSVPGPDHHLSKLLHLSPTVNRLMLFSHGCHAGASLLRLAKDITENNPSSRLLAVCAETMLSSFRAPSDSNVDALVGQALFADGAAALVIGAHPDPAVERPLFELALAWQTTVPDTEHAIRGSQREMSLVYHLDKAIPNIVSENFSKCLVDGLSAVGLGDDIDWSRFFYVIHPGGPLILSRVEEKLGLEKEKLKASWHVLREYGNMWSPTVLFILDEMRKRSKNEGKTTTGEGFEWGVLLGFGPGVAMETLVLRSLPH</sequence>
<evidence type="ECO:0000259" key="11">
    <source>
        <dbReference type="Pfam" id="PF02797"/>
    </source>
</evidence>
<dbReference type="InterPro" id="IPR001099">
    <property type="entry name" value="Chalcone/stilbene_synt_N"/>
</dbReference>
<dbReference type="FunFam" id="3.40.47.10:FF:000014">
    <property type="entry name" value="Chalcone synthase 1"/>
    <property type="match status" value="1"/>
</dbReference>
<dbReference type="EC" id="2.3.1.74" evidence="4"/>
<feature type="domain" description="Chalcone/stilbene synthase N-terminal" evidence="10">
    <location>
        <begin position="11"/>
        <end position="227"/>
    </location>
</feature>
<keyword evidence="7 9" id="KW-0012">Acyltransferase</keyword>
<evidence type="ECO:0000256" key="7">
    <source>
        <dbReference type="ARBA" id="ARBA00023315"/>
    </source>
</evidence>
<dbReference type="GO" id="GO:0009813">
    <property type="term" value="P:flavonoid biosynthetic process"/>
    <property type="evidence" value="ECO:0007669"/>
    <property type="project" value="UniProtKB-KW"/>
</dbReference>
<dbReference type="Proteomes" id="UP001603857">
    <property type="component" value="Unassembled WGS sequence"/>
</dbReference>
<dbReference type="InterPro" id="IPR016039">
    <property type="entry name" value="Thiolase-like"/>
</dbReference>
<evidence type="ECO:0000256" key="1">
    <source>
        <dbReference type="ARBA" id="ARBA00002969"/>
    </source>
</evidence>
<dbReference type="SUPFAM" id="SSF53901">
    <property type="entry name" value="Thiolase-like"/>
    <property type="match status" value="2"/>
</dbReference>
<evidence type="ECO:0000256" key="6">
    <source>
        <dbReference type="ARBA" id="ARBA00023241"/>
    </source>
</evidence>
<evidence type="ECO:0000313" key="13">
    <source>
        <dbReference type="Proteomes" id="UP001603857"/>
    </source>
</evidence>
<dbReference type="FunFam" id="3.40.47.10:FF:000025">
    <property type="entry name" value="Chalcone synthase 2"/>
    <property type="match status" value="1"/>
</dbReference>
<organism evidence="12 13">
    <name type="scientific">Flemingia macrophylla</name>
    <dbReference type="NCBI Taxonomy" id="520843"/>
    <lineage>
        <taxon>Eukaryota</taxon>
        <taxon>Viridiplantae</taxon>
        <taxon>Streptophyta</taxon>
        <taxon>Embryophyta</taxon>
        <taxon>Tracheophyta</taxon>
        <taxon>Spermatophyta</taxon>
        <taxon>Magnoliopsida</taxon>
        <taxon>eudicotyledons</taxon>
        <taxon>Gunneridae</taxon>
        <taxon>Pentapetalae</taxon>
        <taxon>rosids</taxon>
        <taxon>fabids</taxon>
        <taxon>Fabales</taxon>
        <taxon>Fabaceae</taxon>
        <taxon>Papilionoideae</taxon>
        <taxon>50 kb inversion clade</taxon>
        <taxon>NPAAA clade</taxon>
        <taxon>indigoferoid/millettioid clade</taxon>
        <taxon>Phaseoleae</taxon>
        <taxon>Flemingia</taxon>
    </lineage>
</organism>
<evidence type="ECO:0000259" key="10">
    <source>
        <dbReference type="Pfam" id="PF00195"/>
    </source>
</evidence>
<reference evidence="12 13" key="1">
    <citation type="submission" date="2024-08" db="EMBL/GenBank/DDBJ databases">
        <title>Insights into the chromosomal genome structure of Flemingia macrophylla.</title>
        <authorList>
            <person name="Ding Y."/>
            <person name="Zhao Y."/>
            <person name="Bi W."/>
            <person name="Wu M."/>
            <person name="Zhao G."/>
            <person name="Gong Y."/>
            <person name="Li W."/>
            <person name="Zhang P."/>
        </authorList>
    </citation>
    <scope>NUCLEOTIDE SEQUENCE [LARGE SCALE GENOMIC DNA]</scope>
    <source>
        <strain evidence="12">DYQJB</strain>
        <tissue evidence="12">Leaf</tissue>
    </source>
</reference>
<dbReference type="CDD" id="cd00831">
    <property type="entry name" value="CHS_like"/>
    <property type="match status" value="1"/>
</dbReference>
<evidence type="ECO:0000256" key="5">
    <source>
        <dbReference type="ARBA" id="ARBA00022679"/>
    </source>
</evidence>
<dbReference type="PIRSF" id="PIRSF000451">
    <property type="entry name" value="PKS_III"/>
    <property type="match status" value="1"/>
</dbReference>
<proteinExistence type="inferred from homology"/>
<comment type="similarity">
    <text evidence="3 9">Belongs to the thiolase-like superfamily. Chalcone/stilbene synthases family.</text>
</comment>
<protein>
    <recommendedName>
        <fullName evidence="4">chalcone synthase</fullName>
        <ecNumber evidence="4">2.3.1.74</ecNumber>
    </recommendedName>
</protein>
<dbReference type="Pfam" id="PF00195">
    <property type="entry name" value="Chal_sti_synt_N"/>
    <property type="match status" value="1"/>
</dbReference>
<dbReference type="PANTHER" id="PTHR11877:SF109">
    <property type="entry name" value="CHALCONE SYNTHASE"/>
    <property type="match status" value="1"/>
</dbReference>
<dbReference type="InterPro" id="IPR011141">
    <property type="entry name" value="Polyketide_synthase_type-III"/>
</dbReference>
<feature type="domain" description="Chalcone/stilbene synthase C-terminal" evidence="11">
    <location>
        <begin position="237"/>
        <end position="390"/>
    </location>
</feature>
<dbReference type="Pfam" id="PF02797">
    <property type="entry name" value="Chal_sti_synt_C"/>
    <property type="match status" value="1"/>
</dbReference>